<dbReference type="Proteomes" id="UP000007519">
    <property type="component" value="Chromosome"/>
</dbReference>
<dbReference type="eggNOG" id="COG4642">
    <property type="taxonomic scope" value="Bacteria"/>
</dbReference>
<dbReference type="Pfam" id="PF02493">
    <property type="entry name" value="MORN"/>
    <property type="match status" value="4"/>
</dbReference>
<dbReference type="SMART" id="SM00698">
    <property type="entry name" value="MORN"/>
    <property type="match status" value="3"/>
</dbReference>
<dbReference type="SUPFAM" id="SSF52129">
    <property type="entry name" value="Caspase-like"/>
    <property type="match status" value="1"/>
</dbReference>
<dbReference type="GO" id="GO:0006508">
    <property type="term" value="P:proteolysis"/>
    <property type="evidence" value="ECO:0007669"/>
    <property type="project" value="InterPro"/>
</dbReference>
<dbReference type="Gene3D" id="3.40.50.1460">
    <property type="match status" value="1"/>
</dbReference>
<protein>
    <submittedName>
        <fullName evidence="4">Peptidase C14 caspase catalytic subunit p20</fullName>
    </submittedName>
</protein>
<gene>
    <name evidence="4" type="ordered locus">SGRA_0485</name>
</gene>
<evidence type="ECO:0000313" key="4">
    <source>
        <dbReference type="EMBL" id="AFC23224.1"/>
    </source>
</evidence>
<organism evidence="4 5">
    <name type="scientific">Saprospira grandis (strain Lewin)</name>
    <dbReference type="NCBI Taxonomy" id="984262"/>
    <lineage>
        <taxon>Bacteria</taxon>
        <taxon>Pseudomonadati</taxon>
        <taxon>Bacteroidota</taxon>
        <taxon>Saprospiria</taxon>
        <taxon>Saprospirales</taxon>
        <taxon>Saprospiraceae</taxon>
        <taxon>Saprospira</taxon>
    </lineage>
</organism>
<dbReference type="GO" id="GO:0004197">
    <property type="term" value="F:cysteine-type endopeptidase activity"/>
    <property type="evidence" value="ECO:0007669"/>
    <property type="project" value="InterPro"/>
</dbReference>
<dbReference type="AlphaFoldDB" id="H6L9P6"/>
<evidence type="ECO:0000259" key="3">
    <source>
        <dbReference type="Pfam" id="PF00656"/>
    </source>
</evidence>
<evidence type="ECO:0000313" key="5">
    <source>
        <dbReference type="Proteomes" id="UP000007519"/>
    </source>
</evidence>
<dbReference type="InterPro" id="IPR029030">
    <property type="entry name" value="Caspase-like_dom_sf"/>
</dbReference>
<dbReference type="PANTHER" id="PTHR23084:SF263">
    <property type="entry name" value="MORN REPEAT-CONTAINING PROTEIN 1"/>
    <property type="match status" value="1"/>
</dbReference>
<dbReference type="MEROPS" id="C14.A07"/>
<sequence length="472" mass="52834">MKKQILGIMLLLMGAIQLQAQLQCLSGNCDNGIGRARKFLGEMPQGTYEGEFKNGKFDGLGKFSFVKGGFFEGRFKNGLYNGEGVLIDPKGNIKAGRWEDNILVEVNPKIRKASECLQGDCENGYGKSKDYKGRVYEGYFVDRKYEGKGSLTYSDGSKYEGDWKNGLPHGEGTHYYRNGHKLSGRWVEGRCTENPIKMWAVVVGVADYEDFDKLTYTIDDAQKFYSFLRSPEGGALPSDQVKLLLDKEATAKNILNSMGDLYEQADSNDLIIFYFAGHGLEGGFLPVDYQRNGSNTLYHTAVANMLNDSDAKFKLILADACHSGSLMATYAEYRDNGNELPPANNMNMGRDVIAQYKESFKRVDGGLAMILSSASEEISLETKKFEQGVFSYFLIMGLKGYADADGNYIITVQELFDFIAKNVRKFTYGFQTPKMMGFLSEDYMPKGLNSEEMEEKNKEFVEEMPVGFGSKK</sequence>
<feature type="domain" description="Peptidase C14 caspase" evidence="3">
    <location>
        <begin position="199"/>
        <end position="435"/>
    </location>
</feature>
<dbReference type="Pfam" id="PF00656">
    <property type="entry name" value="Peptidase_C14"/>
    <property type="match status" value="1"/>
</dbReference>
<name>H6L9P6_SAPGL</name>
<dbReference type="SUPFAM" id="SSF82185">
    <property type="entry name" value="Histone H3 K4-specific methyltransferase SET7/9 N-terminal domain"/>
    <property type="match status" value="2"/>
</dbReference>
<reference evidence="4 5" key="1">
    <citation type="journal article" date="2012" name="Stand. Genomic Sci.">
        <title>Complete genome sequencing and analysis of Saprospira grandis str. Lewin, a predatory marine bacterium.</title>
        <authorList>
            <person name="Saw J.H."/>
            <person name="Yuryev A."/>
            <person name="Kanbe M."/>
            <person name="Hou S."/>
            <person name="Young A.G."/>
            <person name="Aizawa S."/>
            <person name="Alam M."/>
        </authorList>
    </citation>
    <scope>NUCLEOTIDE SEQUENCE [LARGE SCALE GENOMIC DNA]</scope>
    <source>
        <strain evidence="4 5">Lewin</strain>
    </source>
</reference>
<dbReference type="HOGENOM" id="CLU_035979_0_0_10"/>
<dbReference type="STRING" id="984262.SGRA_0485"/>
<dbReference type="OrthoDB" id="9767236at2"/>
<dbReference type="InterPro" id="IPR011600">
    <property type="entry name" value="Pept_C14_caspase"/>
</dbReference>
<dbReference type="KEGG" id="sgn:SGRA_0485"/>
<dbReference type="PANTHER" id="PTHR23084">
    <property type="entry name" value="PHOSPHATIDYLINOSITOL-4-PHOSPHATE 5-KINASE RELATED"/>
    <property type="match status" value="1"/>
</dbReference>
<dbReference type="eggNOG" id="COG4249">
    <property type="taxonomic scope" value="Bacteria"/>
</dbReference>
<dbReference type="EMBL" id="CP002831">
    <property type="protein sequence ID" value="AFC23224.1"/>
    <property type="molecule type" value="Genomic_DNA"/>
</dbReference>
<keyword evidence="2" id="KW-0732">Signal</keyword>
<dbReference type="Gene3D" id="2.20.110.10">
    <property type="entry name" value="Histone H3 K4-specific methyltransferase SET7/9 N-terminal domain"/>
    <property type="match status" value="2"/>
</dbReference>
<feature type="signal peptide" evidence="2">
    <location>
        <begin position="1"/>
        <end position="20"/>
    </location>
</feature>
<accession>H6L9P6</accession>
<evidence type="ECO:0000256" key="1">
    <source>
        <dbReference type="ARBA" id="ARBA00022737"/>
    </source>
</evidence>
<keyword evidence="1" id="KW-0677">Repeat</keyword>
<feature type="chain" id="PRO_5003604833" evidence="2">
    <location>
        <begin position="21"/>
        <end position="472"/>
    </location>
</feature>
<dbReference type="RefSeq" id="WP_014373469.1">
    <property type="nucleotide sequence ID" value="NC_016940.1"/>
</dbReference>
<dbReference type="InterPro" id="IPR003409">
    <property type="entry name" value="MORN"/>
</dbReference>
<evidence type="ECO:0000256" key="2">
    <source>
        <dbReference type="SAM" id="SignalP"/>
    </source>
</evidence>
<keyword evidence="5" id="KW-1185">Reference proteome</keyword>
<proteinExistence type="predicted"/>